<accession>A0A0K8R553</accession>
<protein>
    <submittedName>
        <fullName evidence="2">Putative prolyl-4-hydroxylase-alpha ne3</fullName>
    </submittedName>
</protein>
<name>A0A0K8R553_IXORI</name>
<organism evidence="2">
    <name type="scientific">Ixodes ricinus</name>
    <name type="common">Common tick</name>
    <name type="synonym">Acarus ricinus</name>
    <dbReference type="NCBI Taxonomy" id="34613"/>
    <lineage>
        <taxon>Eukaryota</taxon>
        <taxon>Metazoa</taxon>
        <taxon>Ecdysozoa</taxon>
        <taxon>Arthropoda</taxon>
        <taxon>Chelicerata</taxon>
        <taxon>Arachnida</taxon>
        <taxon>Acari</taxon>
        <taxon>Parasitiformes</taxon>
        <taxon>Ixodida</taxon>
        <taxon>Ixodoidea</taxon>
        <taxon>Ixodidae</taxon>
        <taxon>Ixodinae</taxon>
        <taxon>Ixodes</taxon>
    </lineage>
</organism>
<evidence type="ECO:0000313" key="2">
    <source>
        <dbReference type="EMBL" id="JAA66166.1"/>
    </source>
</evidence>
<proteinExistence type="evidence at transcript level"/>
<sequence length="104" mass="11887">MDSQLRCRYYTGETGFFKLQPIKLEEFNLKPYVVVLHDLLQDRYLNDMMAFAKPLLEQSKTLCAADKDGPPSVRTAPTNHRGRTDRRSESAGSGLRRTKVKLTP</sequence>
<feature type="region of interest" description="Disordered" evidence="1">
    <location>
        <begin position="62"/>
        <end position="104"/>
    </location>
</feature>
<dbReference type="AlphaFoldDB" id="A0A0K8R553"/>
<evidence type="ECO:0000256" key="1">
    <source>
        <dbReference type="SAM" id="MobiDB-lite"/>
    </source>
</evidence>
<dbReference type="EMBL" id="GADI01007642">
    <property type="protein sequence ID" value="JAA66166.1"/>
    <property type="molecule type" value="mRNA"/>
</dbReference>
<reference evidence="2" key="1">
    <citation type="submission" date="2012-12" db="EMBL/GenBank/DDBJ databases">
        <title>Identification and characterization of a phenylalanine ammonia-lyase gene family in Isatis indigotica Fort.</title>
        <authorList>
            <person name="Liu Q."/>
            <person name="Chen J."/>
            <person name="Zhou X."/>
            <person name="Di P."/>
            <person name="Xiao Y."/>
            <person name="Xuan H."/>
            <person name="Zhang L."/>
            <person name="Chen W."/>
        </authorList>
    </citation>
    <scope>NUCLEOTIDE SEQUENCE</scope>
    <source>
        <tissue evidence="2">Salivary gland</tissue>
    </source>
</reference>